<dbReference type="FunFam" id="1.10.10.10:FF:000001">
    <property type="entry name" value="LysR family transcriptional regulator"/>
    <property type="match status" value="1"/>
</dbReference>
<dbReference type="RefSeq" id="WP_015268573.1">
    <property type="nucleotide sequence ID" value="NZ_LKKS01000120.1"/>
</dbReference>
<dbReference type="InterPro" id="IPR005119">
    <property type="entry name" value="LysR_subst-bd"/>
</dbReference>
<dbReference type="GeneID" id="92663148"/>
<proteinExistence type="inferred from homology"/>
<dbReference type="Pfam" id="PF03466">
    <property type="entry name" value="LysR_substrate"/>
    <property type="match status" value="1"/>
</dbReference>
<dbReference type="GO" id="GO:0003700">
    <property type="term" value="F:DNA-binding transcription factor activity"/>
    <property type="evidence" value="ECO:0007669"/>
    <property type="project" value="InterPro"/>
</dbReference>
<accession>A0A0P7CXD7</accession>
<comment type="similarity">
    <text evidence="1">Belongs to the LysR transcriptional regulatory family.</text>
</comment>
<dbReference type="GO" id="GO:0005829">
    <property type="term" value="C:cytosol"/>
    <property type="evidence" value="ECO:0007669"/>
    <property type="project" value="TreeGrafter"/>
</dbReference>
<dbReference type="Pfam" id="PF00126">
    <property type="entry name" value="HTH_1"/>
    <property type="match status" value="1"/>
</dbReference>
<dbReference type="InterPro" id="IPR036388">
    <property type="entry name" value="WH-like_DNA-bd_sf"/>
</dbReference>
<evidence type="ECO:0000313" key="7">
    <source>
        <dbReference type="Proteomes" id="UP000050437"/>
    </source>
</evidence>
<dbReference type="InterPro" id="IPR000847">
    <property type="entry name" value="LysR_HTH_N"/>
</dbReference>
<dbReference type="PRINTS" id="PR00039">
    <property type="entry name" value="HTHLYSR"/>
</dbReference>
<reference evidence="6 7" key="1">
    <citation type="submission" date="2015-10" db="EMBL/GenBank/DDBJ databases">
        <title>Pseudomonas putida clinical strains.</title>
        <authorList>
            <person name="Molina L."/>
            <person name="Udaondo Z."/>
        </authorList>
    </citation>
    <scope>NUCLEOTIDE SEQUENCE [LARGE SCALE GENOMIC DNA]</scope>
    <source>
        <strain evidence="6 7">HB13667</strain>
    </source>
</reference>
<dbReference type="Gene3D" id="3.40.190.290">
    <property type="match status" value="1"/>
</dbReference>
<dbReference type="AlphaFoldDB" id="A0A0P7CXD7"/>
<keyword evidence="2" id="KW-0805">Transcription regulation</keyword>
<dbReference type="PANTHER" id="PTHR30419:SF30">
    <property type="entry name" value="LYSR FAMILY TRANSCRIPTIONAL REGULATOR"/>
    <property type="match status" value="1"/>
</dbReference>
<evidence type="ECO:0000256" key="1">
    <source>
        <dbReference type="ARBA" id="ARBA00009437"/>
    </source>
</evidence>
<dbReference type="Proteomes" id="UP000050437">
    <property type="component" value="Unassembled WGS sequence"/>
</dbReference>
<dbReference type="PROSITE" id="PS50931">
    <property type="entry name" value="HTH_LYSR"/>
    <property type="match status" value="1"/>
</dbReference>
<evidence type="ECO:0000259" key="5">
    <source>
        <dbReference type="PROSITE" id="PS50931"/>
    </source>
</evidence>
<dbReference type="GO" id="GO:0003677">
    <property type="term" value="F:DNA binding"/>
    <property type="evidence" value="ECO:0007669"/>
    <property type="project" value="UniProtKB-KW"/>
</dbReference>
<dbReference type="SUPFAM" id="SSF53850">
    <property type="entry name" value="Periplasmic binding protein-like II"/>
    <property type="match status" value="1"/>
</dbReference>
<dbReference type="InterPro" id="IPR036390">
    <property type="entry name" value="WH_DNA-bd_sf"/>
</dbReference>
<dbReference type="PANTHER" id="PTHR30419">
    <property type="entry name" value="HTH-TYPE TRANSCRIPTIONAL REGULATOR YBHD"/>
    <property type="match status" value="1"/>
</dbReference>
<dbReference type="SUPFAM" id="SSF46785">
    <property type="entry name" value="Winged helix' DNA-binding domain"/>
    <property type="match status" value="1"/>
</dbReference>
<keyword evidence="3" id="KW-0238">DNA-binding</keyword>
<sequence length="304" mass="34026">MHIDLRQLRHYIALVEHRSFVAAAAAVNLSQSAFSRSIQTLEHNIGCRLVDRASKELAPTRQGLLVLEHSRRLVHGAHNLVNEIHQFNGATTGVVRFGSGPAPAGGLVPRAVARFVAEYPAARTCFQVDNWQALNRKLVAEEIEFFVADTRQFESDPDYQVHRLAPQRWHFCCRVGHPLTGRESVRARDLFEYPLATTFRPPNIRKILSDLSGRQDFLPTVECEHGYALLNVVMHSDTIGIACNANLRPYQRDGGLVALQLADLTVEQEEAFYTRYGVVSRVGYGLSPLAQGLVRQLIACDTEF</sequence>
<dbReference type="InterPro" id="IPR050950">
    <property type="entry name" value="HTH-type_LysR_regulators"/>
</dbReference>
<keyword evidence="4" id="KW-0804">Transcription</keyword>
<name>A0A0P7CXD7_PSEPU</name>
<dbReference type="Gene3D" id="1.10.10.10">
    <property type="entry name" value="Winged helix-like DNA-binding domain superfamily/Winged helix DNA-binding domain"/>
    <property type="match status" value="1"/>
</dbReference>
<evidence type="ECO:0000256" key="2">
    <source>
        <dbReference type="ARBA" id="ARBA00023015"/>
    </source>
</evidence>
<evidence type="ECO:0000256" key="3">
    <source>
        <dbReference type="ARBA" id="ARBA00023125"/>
    </source>
</evidence>
<feature type="domain" description="HTH lysR-type" evidence="5">
    <location>
        <begin position="3"/>
        <end position="60"/>
    </location>
</feature>
<evidence type="ECO:0000256" key="4">
    <source>
        <dbReference type="ARBA" id="ARBA00023163"/>
    </source>
</evidence>
<protein>
    <submittedName>
        <fullName evidence="6">Transcriptional regulator</fullName>
    </submittedName>
</protein>
<organism evidence="6 7">
    <name type="scientific">Pseudomonas putida</name>
    <name type="common">Arthrobacter siderocapsulatus</name>
    <dbReference type="NCBI Taxonomy" id="303"/>
    <lineage>
        <taxon>Bacteria</taxon>
        <taxon>Pseudomonadati</taxon>
        <taxon>Pseudomonadota</taxon>
        <taxon>Gammaproteobacteria</taxon>
        <taxon>Pseudomonadales</taxon>
        <taxon>Pseudomonadaceae</taxon>
        <taxon>Pseudomonas</taxon>
    </lineage>
</organism>
<gene>
    <name evidence="6" type="ORF">HB13667_21730</name>
</gene>
<dbReference type="EMBL" id="LKKS01000120">
    <property type="protein sequence ID" value="KPM60632.1"/>
    <property type="molecule type" value="Genomic_DNA"/>
</dbReference>
<comment type="caution">
    <text evidence="6">The sequence shown here is derived from an EMBL/GenBank/DDBJ whole genome shotgun (WGS) entry which is preliminary data.</text>
</comment>
<evidence type="ECO:0000313" key="6">
    <source>
        <dbReference type="EMBL" id="KPM60632.1"/>
    </source>
</evidence>